<organism evidence="5 6">
    <name type="scientific">Clostridium vincentii</name>
    <dbReference type="NCBI Taxonomy" id="52704"/>
    <lineage>
        <taxon>Bacteria</taxon>
        <taxon>Bacillati</taxon>
        <taxon>Bacillota</taxon>
        <taxon>Clostridia</taxon>
        <taxon>Eubacteriales</taxon>
        <taxon>Clostridiaceae</taxon>
        <taxon>Clostridium</taxon>
    </lineage>
</organism>
<evidence type="ECO:0000313" key="5">
    <source>
        <dbReference type="EMBL" id="PRR81450.1"/>
    </source>
</evidence>
<evidence type="ECO:0000259" key="4">
    <source>
        <dbReference type="PROSITE" id="PS00662"/>
    </source>
</evidence>
<dbReference type="PANTHER" id="PTHR30258">
    <property type="entry name" value="TYPE II SECRETION SYSTEM PROTEIN GSPE-RELATED"/>
    <property type="match status" value="1"/>
</dbReference>
<comment type="caution">
    <text evidence="5">The sequence shown here is derived from an EMBL/GenBank/DDBJ whole genome shotgun (WGS) entry which is preliminary data.</text>
</comment>
<accession>A0A2T0BC25</accession>
<dbReference type="InterPro" id="IPR027417">
    <property type="entry name" value="P-loop_NTPase"/>
</dbReference>
<dbReference type="Gene3D" id="3.40.50.300">
    <property type="entry name" value="P-loop containing nucleotide triphosphate hydrolases"/>
    <property type="match status" value="1"/>
</dbReference>
<dbReference type="Proteomes" id="UP000239471">
    <property type="component" value="Unassembled WGS sequence"/>
</dbReference>
<dbReference type="EMBL" id="PVXQ01000029">
    <property type="protein sequence ID" value="PRR81450.1"/>
    <property type="molecule type" value="Genomic_DNA"/>
</dbReference>
<keyword evidence="6" id="KW-1185">Reference proteome</keyword>
<dbReference type="Gene3D" id="3.30.300.160">
    <property type="entry name" value="Type II secretion system, protein E, N-terminal domain"/>
    <property type="match status" value="1"/>
</dbReference>
<evidence type="ECO:0000256" key="2">
    <source>
        <dbReference type="ARBA" id="ARBA00022741"/>
    </source>
</evidence>
<dbReference type="InterPro" id="IPR007831">
    <property type="entry name" value="T2SS_GspE_N"/>
</dbReference>
<evidence type="ECO:0000313" key="6">
    <source>
        <dbReference type="Proteomes" id="UP000239471"/>
    </source>
</evidence>
<dbReference type="SMART" id="SM00382">
    <property type="entry name" value="AAA"/>
    <property type="match status" value="1"/>
</dbReference>
<dbReference type="SUPFAM" id="SSF52540">
    <property type="entry name" value="P-loop containing nucleoside triphosphate hydrolases"/>
    <property type="match status" value="1"/>
</dbReference>
<dbReference type="FunFam" id="3.40.50.300:FF:000398">
    <property type="entry name" value="Type IV pilus assembly ATPase PilB"/>
    <property type="match status" value="1"/>
</dbReference>
<dbReference type="GO" id="GO:0016887">
    <property type="term" value="F:ATP hydrolysis activity"/>
    <property type="evidence" value="ECO:0007669"/>
    <property type="project" value="TreeGrafter"/>
</dbReference>
<dbReference type="PROSITE" id="PS00662">
    <property type="entry name" value="T2SP_E"/>
    <property type="match status" value="1"/>
</dbReference>
<proteinExistence type="inferred from homology"/>
<dbReference type="GO" id="GO:0005886">
    <property type="term" value="C:plasma membrane"/>
    <property type="evidence" value="ECO:0007669"/>
    <property type="project" value="TreeGrafter"/>
</dbReference>
<dbReference type="Pfam" id="PF00437">
    <property type="entry name" value="T2SSE"/>
    <property type="match status" value="1"/>
</dbReference>
<evidence type="ECO:0000256" key="1">
    <source>
        <dbReference type="ARBA" id="ARBA00006611"/>
    </source>
</evidence>
<dbReference type="InterPro" id="IPR003593">
    <property type="entry name" value="AAA+_ATPase"/>
</dbReference>
<dbReference type="AlphaFoldDB" id="A0A2T0BC25"/>
<keyword evidence="2" id="KW-0547">Nucleotide-binding</keyword>
<evidence type="ECO:0000256" key="3">
    <source>
        <dbReference type="ARBA" id="ARBA00022840"/>
    </source>
</evidence>
<dbReference type="SUPFAM" id="SSF160246">
    <property type="entry name" value="EspE N-terminal domain-like"/>
    <property type="match status" value="1"/>
</dbReference>
<dbReference type="Gene3D" id="3.30.450.90">
    <property type="match status" value="1"/>
</dbReference>
<gene>
    <name evidence="5" type="primary">xpsE</name>
    <name evidence="5" type="ORF">CLVI_24770</name>
</gene>
<name>A0A2T0BC25_9CLOT</name>
<dbReference type="OrthoDB" id="9808272at2"/>
<dbReference type="Pfam" id="PF05157">
    <property type="entry name" value="MshEN"/>
    <property type="match status" value="1"/>
</dbReference>
<dbReference type="InterPro" id="IPR037257">
    <property type="entry name" value="T2SS_E_N_sf"/>
</dbReference>
<dbReference type="RefSeq" id="WP_106060410.1">
    <property type="nucleotide sequence ID" value="NZ_PVXQ01000029.1"/>
</dbReference>
<comment type="similarity">
    <text evidence="1">Belongs to the GSP E family.</text>
</comment>
<keyword evidence="3" id="KW-0067">ATP-binding</keyword>
<reference evidence="5 6" key="1">
    <citation type="submission" date="2018-03" db="EMBL/GenBank/DDBJ databases">
        <title>Genome sequence of Clostridium vincentii DSM 10228.</title>
        <authorList>
            <person name="Poehlein A."/>
            <person name="Daniel R."/>
        </authorList>
    </citation>
    <scope>NUCLEOTIDE SEQUENCE [LARGE SCALE GENOMIC DNA]</scope>
    <source>
        <strain evidence="5 6">DSM 10228</strain>
    </source>
</reference>
<sequence length="564" mass="62447">MAKLIRKRLGDILVDSGKITILQVNSALSTQKIMGKKLGEVLIESGVVSEMDIIDAIQEQTDISKVDLSNIKYDNKAIKIIPQNLCKKYILAPFGFEDNKIKVALADPLNMYAIDDVSISTGLEVIPYIATKQEIQRFIEVHYSSESVSLAAEEMKRESQINKNAEVQELEEMDSIKNAPVVKMIDQLFKNAIEMRASDIHIEPFETEVRIRYRIDGELQIINVLGKESLGPLVARIKILAGLNIAERRIPQDGKIVTSVGQDEVDLRISILPVVNGEKIVIRILDRKSYKVGKEKLGLSSENLKKIENIIKNPNGIVLVTGPTGSGKSTTLYTLLSELNRENVNIITIEDPVEYTLNGINQVNVNVKAGMTFASGLRSILRQDPDVVMIGEIRDDETAQIAIKAAITGHLVLSTLHTNDAPSSVTRLIDMGIESYLVSTSIAGVIAQRLVRKICPHCKEAYEASDYEKRVLEHDEKLPLILYKGKGCGHCNNSGYLGRLGVYEIMEIKRAHRDAINNSRDTDKIRDIAIENGMVTLADEGKKLVLQGTTTVTELATITLLVDV</sequence>
<protein>
    <submittedName>
        <fullName evidence="5">Type II secretion system protein E</fullName>
    </submittedName>
</protein>
<dbReference type="GO" id="GO:0005524">
    <property type="term" value="F:ATP binding"/>
    <property type="evidence" value="ECO:0007669"/>
    <property type="project" value="UniProtKB-KW"/>
</dbReference>
<dbReference type="InterPro" id="IPR001482">
    <property type="entry name" value="T2SS/T4SS_dom"/>
</dbReference>
<feature type="domain" description="Bacterial type II secretion system protein E" evidence="4">
    <location>
        <begin position="381"/>
        <end position="395"/>
    </location>
</feature>
<dbReference type="CDD" id="cd01129">
    <property type="entry name" value="PulE-GspE-like"/>
    <property type="match status" value="1"/>
</dbReference>
<dbReference type="PANTHER" id="PTHR30258:SF2">
    <property type="entry name" value="COMG OPERON PROTEIN 1"/>
    <property type="match status" value="1"/>
</dbReference>